<dbReference type="RefSeq" id="WP_161717842.1">
    <property type="nucleotide sequence ID" value="NZ_JAAAPO010000003.1"/>
</dbReference>
<dbReference type="PANTHER" id="PTHR44051">
    <property type="entry name" value="GLUTATHIONE S-TRANSFERASE-RELATED"/>
    <property type="match status" value="1"/>
</dbReference>
<evidence type="ECO:0000259" key="1">
    <source>
        <dbReference type="PROSITE" id="PS50404"/>
    </source>
</evidence>
<dbReference type="InterPro" id="IPR004046">
    <property type="entry name" value="GST_C"/>
</dbReference>
<evidence type="ECO:0000313" key="4">
    <source>
        <dbReference type="Proteomes" id="UP000753724"/>
    </source>
</evidence>
<dbReference type="InterPro" id="IPR036249">
    <property type="entry name" value="Thioredoxin-like_sf"/>
</dbReference>
<accession>A0ABW9XDF9</accession>
<dbReference type="PROSITE" id="PS50405">
    <property type="entry name" value="GST_CTER"/>
    <property type="match status" value="1"/>
</dbReference>
<feature type="domain" description="GST C-terminal" evidence="2">
    <location>
        <begin position="92"/>
        <end position="248"/>
    </location>
</feature>
<protein>
    <submittedName>
        <fullName evidence="3">Glutathione S-transferase family protein</fullName>
    </submittedName>
</protein>
<gene>
    <name evidence="3" type="ORF">GTZ99_08320</name>
</gene>
<keyword evidence="4" id="KW-1185">Reference proteome</keyword>
<feature type="domain" description="GST N-terminal" evidence="1">
    <location>
        <begin position="2"/>
        <end position="87"/>
    </location>
</feature>
<proteinExistence type="predicted"/>
<comment type="caution">
    <text evidence="3">The sequence shown here is derived from an EMBL/GenBank/DDBJ whole genome shotgun (WGS) entry which is preliminary data.</text>
</comment>
<dbReference type="SFLD" id="SFLDG00358">
    <property type="entry name" value="Main_(cytGST)"/>
    <property type="match status" value="1"/>
</dbReference>
<dbReference type="InterPro" id="IPR010987">
    <property type="entry name" value="Glutathione-S-Trfase_C-like"/>
</dbReference>
<sequence length="279" mass="31728">MSDITLYHWEPNANSGKPMLALMEKGVAFDSHYIDMLNFDQHKPEYLAINPQGTIPAMTHDTPAGRRVLVESTAIMEYVNEAFDGPALMPDNAADRWRIRWWMKFMDQWLAPSFSMFGWKYFVGPNALKAHGEAKIRAQIEAIPLPERRTAWNKAVFGLFSDAEMAESGRRIAVGIQMLEAELAKREWLASDTYSLADVNGFNLAYAMPLSQPHLANDELTPNIMRWLRAIYRRPATRACWKLGRTPMASRVEILETDYIAQKAESEGLYQLGQLGEKA</sequence>
<dbReference type="SUPFAM" id="SSF47616">
    <property type="entry name" value="GST C-terminal domain-like"/>
    <property type="match status" value="1"/>
</dbReference>
<dbReference type="Pfam" id="PF00043">
    <property type="entry name" value="GST_C"/>
    <property type="match status" value="1"/>
</dbReference>
<evidence type="ECO:0000313" key="3">
    <source>
        <dbReference type="EMBL" id="NBC36560.1"/>
    </source>
</evidence>
<evidence type="ECO:0000259" key="2">
    <source>
        <dbReference type="PROSITE" id="PS50405"/>
    </source>
</evidence>
<dbReference type="InterPro" id="IPR004045">
    <property type="entry name" value="Glutathione_S-Trfase_N"/>
</dbReference>
<reference evidence="4" key="1">
    <citation type="submission" date="2020-01" db="EMBL/GenBank/DDBJ databases">
        <title>Sphingomonas sp. strain CSW-10.</title>
        <authorList>
            <person name="Chen W.-M."/>
        </authorList>
    </citation>
    <scope>NUCLEOTIDE SEQUENCE [LARGE SCALE GENOMIC DNA]</scope>
    <source>
        <strain evidence="4">FSY-8</strain>
    </source>
</reference>
<dbReference type="InterPro" id="IPR040079">
    <property type="entry name" value="Glutathione_S-Trfase"/>
</dbReference>
<dbReference type="Proteomes" id="UP000753724">
    <property type="component" value="Unassembled WGS sequence"/>
</dbReference>
<dbReference type="PROSITE" id="PS50404">
    <property type="entry name" value="GST_NTER"/>
    <property type="match status" value="1"/>
</dbReference>
<dbReference type="Gene3D" id="1.20.1050.10">
    <property type="match status" value="1"/>
</dbReference>
<dbReference type="EMBL" id="JAAAPO010000003">
    <property type="protein sequence ID" value="NBC36560.1"/>
    <property type="molecule type" value="Genomic_DNA"/>
</dbReference>
<dbReference type="PANTHER" id="PTHR44051:SF8">
    <property type="entry name" value="GLUTATHIONE S-TRANSFERASE GSTA"/>
    <property type="match status" value="1"/>
</dbReference>
<organism evidence="3 4">
    <name type="scientific">Novosphingobium ovatum</name>
    <dbReference type="NCBI Taxonomy" id="1908523"/>
    <lineage>
        <taxon>Bacteria</taxon>
        <taxon>Pseudomonadati</taxon>
        <taxon>Pseudomonadota</taxon>
        <taxon>Alphaproteobacteria</taxon>
        <taxon>Sphingomonadales</taxon>
        <taxon>Sphingomonadaceae</taxon>
        <taxon>Novosphingobium</taxon>
    </lineage>
</organism>
<dbReference type="Gene3D" id="3.40.30.10">
    <property type="entry name" value="Glutaredoxin"/>
    <property type="match status" value="1"/>
</dbReference>
<dbReference type="SFLD" id="SFLDS00019">
    <property type="entry name" value="Glutathione_Transferase_(cytos"/>
    <property type="match status" value="1"/>
</dbReference>
<name>A0ABW9XDF9_9SPHN</name>
<dbReference type="SUPFAM" id="SSF52833">
    <property type="entry name" value="Thioredoxin-like"/>
    <property type="match status" value="1"/>
</dbReference>
<dbReference type="InterPro" id="IPR036282">
    <property type="entry name" value="Glutathione-S-Trfase_C_sf"/>
</dbReference>
<dbReference type="Pfam" id="PF13409">
    <property type="entry name" value="GST_N_2"/>
    <property type="match status" value="1"/>
</dbReference>